<evidence type="ECO:0000313" key="17">
    <source>
        <dbReference type="Proteomes" id="UP001196413"/>
    </source>
</evidence>
<keyword evidence="9 15" id="KW-0472">Membrane</keyword>
<keyword evidence="5 13" id="KW-0812">Transmembrane</keyword>
<keyword evidence="17" id="KW-1185">Reference proteome</keyword>
<evidence type="ECO:0000256" key="2">
    <source>
        <dbReference type="ARBA" id="ARBA00007193"/>
    </source>
</evidence>
<keyword evidence="8 13" id="KW-0406">Ion transport</keyword>
<dbReference type="GO" id="GO:0015280">
    <property type="term" value="F:ligand-gated sodium channel activity"/>
    <property type="evidence" value="ECO:0007669"/>
    <property type="project" value="TreeGrafter"/>
</dbReference>
<protein>
    <submittedName>
        <fullName evidence="16">Uncharacterized protein</fullName>
    </submittedName>
</protein>
<name>A0AAD5MB88_PARTN</name>
<dbReference type="Proteomes" id="UP001196413">
    <property type="component" value="Unassembled WGS sequence"/>
</dbReference>
<comment type="caution">
    <text evidence="16">The sequence shown here is derived from an EMBL/GenBank/DDBJ whole genome shotgun (WGS) entry which is preliminary data.</text>
</comment>
<keyword evidence="6 15" id="KW-1133">Transmembrane helix</keyword>
<evidence type="ECO:0000256" key="12">
    <source>
        <dbReference type="ARBA" id="ARBA00023303"/>
    </source>
</evidence>
<dbReference type="PANTHER" id="PTHR11690">
    <property type="entry name" value="AMILORIDE-SENSITIVE SODIUM CHANNEL-RELATED"/>
    <property type="match status" value="1"/>
</dbReference>
<keyword evidence="10" id="KW-0325">Glycoprotein</keyword>
<keyword evidence="3 13" id="KW-0813">Transport</keyword>
<dbReference type="Gene3D" id="1.10.287.770">
    <property type="entry name" value="YojJ-like"/>
    <property type="match status" value="1"/>
</dbReference>
<keyword evidence="4 13" id="KW-0894">Sodium channel</keyword>
<evidence type="ECO:0000256" key="14">
    <source>
        <dbReference type="SAM" id="MobiDB-lite"/>
    </source>
</evidence>
<evidence type="ECO:0000256" key="1">
    <source>
        <dbReference type="ARBA" id="ARBA00004141"/>
    </source>
</evidence>
<feature type="transmembrane region" description="Helical" evidence="15">
    <location>
        <begin position="33"/>
        <end position="55"/>
    </location>
</feature>
<evidence type="ECO:0000256" key="7">
    <source>
        <dbReference type="ARBA" id="ARBA00023053"/>
    </source>
</evidence>
<feature type="region of interest" description="Disordered" evidence="14">
    <location>
        <begin position="73"/>
        <end position="96"/>
    </location>
</feature>
<comment type="similarity">
    <text evidence="2 13">Belongs to the amiloride-sensitive sodium channel (TC 1.A.6) family.</text>
</comment>
<proteinExistence type="inferred from homology"/>
<dbReference type="InterPro" id="IPR001873">
    <property type="entry name" value="ENaC"/>
</dbReference>
<keyword evidence="7" id="KW-0915">Sodium</keyword>
<evidence type="ECO:0000256" key="11">
    <source>
        <dbReference type="ARBA" id="ARBA00023201"/>
    </source>
</evidence>
<dbReference type="FunFam" id="1.10.287.770:FF:000001">
    <property type="entry name" value="Acid-sensing ion channel subunit 1"/>
    <property type="match status" value="1"/>
</dbReference>
<gene>
    <name evidence="16" type="ORF">KIN20_011696</name>
</gene>
<evidence type="ECO:0000256" key="13">
    <source>
        <dbReference type="RuleBase" id="RU000679"/>
    </source>
</evidence>
<dbReference type="Pfam" id="PF00858">
    <property type="entry name" value="ASC"/>
    <property type="match status" value="1"/>
</dbReference>
<evidence type="ECO:0000256" key="8">
    <source>
        <dbReference type="ARBA" id="ARBA00023065"/>
    </source>
</evidence>
<dbReference type="GO" id="GO:0005886">
    <property type="term" value="C:plasma membrane"/>
    <property type="evidence" value="ECO:0007669"/>
    <property type="project" value="TreeGrafter"/>
</dbReference>
<dbReference type="PANTHER" id="PTHR11690:SF248">
    <property type="entry name" value="PICKPOCKET 17, ISOFORM A"/>
    <property type="match status" value="1"/>
</dbReference>
<keyword evidence="11 13" id="KW-0739">Sodium transport</keyword>
<evidence type="ECO:0000256" key="4">
    <source>
        <dbReference type="ARBA" id="ARBA00022461"/>
    </source>
</evidence>
<evidence type="ECO:0000256" key="5">
    <source>
        <dbReference type="ARBA" id="ARBA00022692"/>
    </source>
</evidence>
<comment type="subcellular location">
    <subcellularLocation>
        <location evidence="1">Membrane</location>
        <topology evidence="1">Multi-pass membrane protein</topology>
    </subcellularLocation>
</comment>
<accession>A0AAD5MB88</accession>
<evidence type="ECO:0000256" key="15">
    <source>
        <dbReference type="SAM" id="Phobius"/>
    </source>
</evidence>
<evidence type="ECO:0000256" key="6">
    <source>
        <dbReference type="ARBA" id="ARBA00022989"/>
    </source>
</evidence>
<evidence type="ECO:0000256" key="9">
    <source>
        <dbReference type="ARBA" id="ARBA00023136"/>
    </source>
</evidence>
<evidence type="ECO:0000256" key="10">
    <source>
        <dbReference type="ARBA" id="ARBA00023180"/>
    </source>
</evidence>
<dbReference type="PRINTS" id="PR01078">
    <property type="entry name" value="AMINACHANNEL"/>
</dbReference>
<evidence type="ECO:0000256" key="3">
    <source>
        <dbReference type="ARBA" id="ARBA00022448"/>
    </source>
</evidence>
<keyword evidence="12 13" id="KW-0407">Ion channel</keyword>
<dbReference type="AlphaFoldDB" id="A0AAD5MB88"/>
<sequence>MLEIYYEQMSYEILKESESYSIVNLVSDVGGQMGLWMGASVLTAIEIVIFLIDVFTITIRTRLLPDLFEKLDKSTDQRSDNDSYSEPLEKNHYDPS</sequence>
<evidence type="ECO:0000313" key="16">
    <source>
        <dbReference type="EMBL" id="KAJ1354695.1"/>
    </source>
</evidence>
<organism evidence="16 17">
    <name type="scientific">Parelaphostrongylus tenuis</name>
    <name type="common">Meningeal worm</name>
    <dbReference type="NCBI Taxonomy" id="148309"/>
    <lineage>
        <taxon>Eukaryota</taxon>
        <taxon>Metazoa</taxon>
        <taxon>Ecdysozoa</taxon>
        <taxon>Nematoda</taxon>
        <taxon>Chromadorea</taxon>
        <taxon>Rhabditida</taxon>
        <taxon>Rhabditina</taxon>
        <taxon>Rhabditomorpha</taxon>
        <taxon>Strongyloidea</taxon>
        <taxon>Metastrongylidae</taxon>
        <taxon>Parelaphostrongylus</taxon>
    </lineage>
</organism>
<dbReference type="EMBL" id="JAHQIW010002158">
    <property type="protein sequence ID" value="KAJ1354695.1"/>
    <property type="molecule type" value="Genomic_DNA"/>
</dbReference>
<reference evidence="16" key="1">
    <citation type="submission" date="2021-06" db="EMBL/GenBank/DDBJ databases">
        <title>Parelaphostrongylus tenuis whole genome reference sequence.</title>
        <authorList>
            <person name="Garwood T.J."/>
            <person name="Larsen P.A."/>
            <person name="Fountain-Jones N.M."/>
            <person name="Garbe J.R."/>
            <person name="Macchietto M.G."/>
            <person name="Kania S.A."/>
            <person name="Gerhold R.W."/>
            <person name="Richards J.E."/>
            <person name="Wolf T.M."/>
        </authorList>
    </citation>
    <scope>NUCLEOTIDE SEQUENCE</scope>
    <source>
        <strain evidence="16">MNPRO001-30</strain>
        <tissue evidence="16">Meninges</tissue>
    </source>
</reference>